<evidence type="ECO:0000313" key="4">
    <source>
        <dbReference type="Proteomes" id="UP001147746"/>
    </source>
</evidence>
<organism evidence="3 4">
    <name type="scientific">Penicillium atrosanguineum</name>
    <dbReference type="NCBI Taxonomy" id="1132637"/>
    <lineage>
        <taxon>Eukaryota</taxon>
        <taxon>Fungi</taxon>
        <taxon>Dikarya</taxon>
        <taxon>Ascomycota</taxon>
        <taxon>Pezizomycotina</taxon>
        <taxon>Eurotiomycetes</taxon>
        <taxon>Eurotiomycetidae</taxon>
        <taxon>Eurotiales</taxon>
        <taxon>Aspergillaceae</taxon>
        <taxon>Penicillium</taxon>
    </lineage>
</organism>
<gene>
    <name evidence="3" type="ORF">N7476_000303</name>
</gene>
<dbReference type="EMBL" id="JAPZBO010000001">
    <property type="protein sequence ID" value="KAJ5330520.1"/>
    <property type="molecule type" value="Genomic_DNA"/>
</dbReference>
<sequence>MGKDLQAAQRRIQEFEQMAPQSKENAVQMQNLESRLKACEQQISKPEHLIEGMTRTTRDRNGASLLSEQDGVPELAQSVNELDVGNGRWNPFEAGGPVNRRGSAQVVEGGAGRSMASRMHA</sequence>
<reference evidence="3" key="1">
    <citation type="submission" date="2022-12" db="EMBL/GenBank/DDBJ databases">
        <authorList>
            <person name="Petersen C."/>
        </authorList>
    </citation>
    <scope>NUCLEOTIDE SEQUENCE</scope>
    <source>
        <strain evidence="3">IBT 21472</strain>
    </source>
</reference>
<evidence type="ECO:0000313" key="3">
    <source>
        <dbReference type="EMBL" id="KAJ5330520.1"/>
    </source>
</evidence>
<comment type="caution">
    <text evidence="3">The sequence shown here is derived from an EMBL/GenBank/DDBJ whole genome shotgun (WGS) entry which is preliminary data.</text>
</comment>
<keyword evidence="4" id="KW-1185">Reference proteome</keyword>
<dbReference type="Proteomes" id="UP001147746">
    <property type="component" value="Unassembled WGS sequence"/>
</dbReference>
<evidence type="ECO:0000256" key="2">
    <source>
        <dbReference type="SAM" id="MobiDB-lite"/>
    </source>
</evidence>
<evidence type="ECO:0000256" key="1">
    <source>
        <dbReference type="SAM" id="Coils"/>
    </source>
</evidence>
<feature type="coiled-coil region" evidence="1">
    <location>
        <begin position="5"/>
        <end position="42"/>
    </location>
</feature>
<accession>A0A9W9QBT1</accession>
<name>A0A9W9QBT1_9EURO</name>
<dbReference type="AlphaFoldDB" id="A0A9W9QBT1"/>
<keyword evidence="1" id="KW-0175">Coiled coil</keyword>
<protein>
    <submittedName>
        <fullName evidence="3">Uncharacterized protein</fullName>
    </submittedName>
</protein>
<reference evidence="3" key="2">
    <citation type="journal article" date="2023" name="IMA Fungus">
        <title>Comparative genomic study of the Penicillium genus elucidates a diverse pangenome and 15 lateral gene transfer events.</title>
        <authorList>
            <person name="Petersen C."/>
            <person name="Sorensen T."/>
            <person name="Nielsen M.R."/>
            <person name="Sondergaard T.E."/>
            <person name="Sorensen J.L."/>
            <person name="Fitzpatrick D.A."/>
            <person name="Frisvad J.C."/>
            <person name="Nielsen K.L."/>
        </authorList>
    </citation>
    <scope>NUCLEOTIDE SEQUENCE</scope>
    <source>
        <strain evidence="3">IBT 21472</strain>
    </source>
</reference>
<proteinExistence type="predicted"/>
<feature type="region of interest" description="Disordered" evidence="2">
    <location>
        <begin position="85"/>
        <end position="121"/>
    </location>
</feature>